<dbReference type="Proteomes" id="UP000287171">
    <property type="component" value="Unassembled WGS sequence"/>
</dbReference>
<keyword evidence="2" id="KW-1185">Reference proteome</keyword>
<sequence length="70" mass="8087">MYAKIYFAARYCQDNRAIFHKPINTKGAIFDSANAIYYCIVGHEFLFPIAYRYFMLTFIVLNVSYGGVNA</sequence>
<dbReference type="AlphaFoldDB" id="A0A402BA47"/>
<organism evidence="1 2">
    <name type="scientific">Dictyobacter alpinus</name>
    <dbReference type="NCBI Taxonomy" id="2014873"/>
    <lineage>
        <taxon>Bacteria</taxon>
        <taxon>Bacillati</taxon>
        <taxon>Chloroflexota</taxon>
        <taxon>Ktedonobacteria</taxon>
        <taxon>Ktedonobacterales</taxon>
        <taxon>Dictyobacteraceae</taxon>
        <taxon>Dictyobacter</taxon>
    </lineage>
</organism>
<name>A0A402BA47_9CHLR</name>
<gene>
    <name evidence="1" type="ORF">KDA_36530</name>
</gene>
<proteinExistence type="predicted"/>
<dbReference type="EMBL" id="BIFT01000001">
    <property type="protein sequence ID" value="GCE28169.1"/>
    <property type="molecule type" value="Genomic_DNA"/>
</dbReference>
<comment type="caution">
    <text evidence="1">The sequence shown here is derived from an EMBL/GenBank/DDBJ whole genome shotgun (WGS) entry which is preliminary data.</text>
</comment>
<reference evidence="2" key="1">
    <citation type="submission" date="2018-12" db="EMBL/GenBank/DDBJ databases">
        <title>Tengunoibacter tsumagoiensis gen. nov., sp. nov., Dictyobacter kobayashii sp. nov., D. alpinus sp. nov., and D. joshuensis sp. nov. and description of Dictyobacteraceae fam. nov. within the order Ktedonobacterales isolated from Tengu-no-mugimeshi.</title>
        <authorList>
            <person name="Wang C.M."/>
            <person name="Zheng Y."/>
            <person name="Sakai Y."/>
            <person name="Toyoda A."/>
            <person name="Minakuchi Y."/>
            <person name="Abe K."/>
            <person name="Yokota A."/>
            <person name="Yabe S."/>
        </authorList>
    </citation>
    <scope>NUCLEOTIDE SEQUENCE [LARGE SCALE GENOMIC DNA]</scope>
    <source>
        <strain evidence="2">Uno16</strain>
    </source>
</reference>
<evidence type="ECO:0000313" key="1">
    <source>
        <dbReference type="EMBL" id="GCE28169.1"/>
    </source>
</evidence>
<protein>
    <submittedName>
        <fullName evidence="1">Uncharacterized protein</fullName>
    </submittedName>
</protein>
<evidence type="ECO:0000313" key="2">
    <source>
        <dbReference type="Proteomes" id="UP000287171"/>
    </source>
</evidence>
<accession>A0A402BA47</accession>